<dbReference type="Pfam" id="PF00702">
    <property type="entry name" value="Hydrolase"/>
    <property type="match status" value="1"/>
</dbReference>
<name>A0A0D2JMH6_9BACT</name>
<dbReference type="EMBL" id="ARQD01000001">
    <property type="protein sequence ID" value="KIX85548.1"/>
    <property type="molecule type" value="Genomic_DNA"/>
</dbReference>
<dbReference type="Gene3D" id="3.40.50.1000">
    <property type="entry name" value="HAD superfamily/HAD-like"/>
    <property type="match status" value="1"/>
</dbReference>
<dbReference type="PANTHER" id="PTHR43611">
    <property type="entry name" value="ALPHA-D-GLUCOSE 1-PHOSPHATE PHOSPHATASE"/>
    <property type="match status" value="1"/>
</dbReference>
<dbReference type="PANTHER" id="PTHR43611:SF3">
    <property type="entry name" value="FLAVIN MONONUCLEOTIDE HYDROLASE 1, CHLOROPLATIC"/>
    <property type="match status" value="1"/>
</dbReference>
<dbReference type="SUPFAM" id="SSF56784">
    <property type="entry name" value="HAD-like"/>
    <property type="match status" value="1"/>
</dbReference>
<reference evidence="1 2" key="1">
    <citation type="journal article" date="2013" name="Proc. Natl. Acad. Sci. U.S.A.">
        <title>Candidate phylum TM6 genome recovered from a hospital sink biofilm provides genomic insights into this uncultivated phylum.</title>
        <authorList>
            <person name="McLean J.S."/>
            <person name="Lombardo M.J."/>
            <person name="Badger J.H."/>
            <person name="Edlund A."/>
            <person name="Novotny M."/>
            <person name="Yee-Greenbaum J."/>
            <person name="Vyahhi N."/>
            <person name="Hall A.P."/>
            <person name="Yang Y."/>
            <person name="Dupont C.L."/>
            <person name="Ziegler M.G."/>
            <person name="Chitsaz H."/>
            <person name="Allen A.E."/>
            <person name="Yooseph S."/>
            <person name="Tesler G."/>
            <person name="Pevzner P.A."/>
            <person name="Friedman R.M."/>
            <person name="Nealson K.H."/>
            <person name="Venter J.C."/>
            <person name="Lasken R.S."/>
        </authorList>
    </citation>
    <scope>NUCLEOTIDE SEQUENCE [LARGE SCALE GENOMIC DNA]</scope>
    <source>
        <strain evidence="1 2">TM6SC1</strain>
    </source>
</reference>
<evidence type="ECO:0000313" key="1">
    <source>
        <dbReference type="EMBL" id="KIX85548.1"/>
    </source>
</evidence>
<dbReference type="InterPro" id="IPR023214">
    <property type="entry name" value="HAD_sf"/>
</dbReference>
<dbReference type="STRING" id="1306947.J120_01100"/>
<organism evidence="1 2">
    <name type="scientific">candidate division TM6 bacterium JCVI TM6SC1</name>
    <dbReference type="NCBI Taxonomy" id="1306947"/>
    <lineage>
        <taxon>Bacteria</taxon>
        <taxon>Candidatus Babelota</taxon>
        <taxon>Vermiphilus</taxon>
    </lineage>
</organism>
<evidence type="ECO:0000313" key="2">
    <source>
        <dbReference type="Proteomes" id="UP000032214"/>
    </source>
</evidence>
<dbReference type="Proteomes" id="UP000032214">
    <property type="component" value="Unassembled WGS sequence"/>
</dbReference>
<sequence>MKYTFIFYIAVIINTMTLYVPCSADPSTIEFAWDLHGVLFWPNKRKIINTIGRYGLTTIRVSSQAAQQHISHRWGNPKGPILNLISHAQELSKQGATTELYIHDVALIDQELADFIRTAASHQKLNPEMVILVQELHNLGYVQRVASNIGTSFYADLQQVYPHFFSMFTAGKTVDYKQIYNDIIQKPNKKFFQEFIAKYNPYQKKKIIFIDDRIENILSARACGIEAIHFTNQADLRSQLRSLSIPLKPKVSFKDKRHVLLARR</sequence>
<accession>A0A0D2JMH6</accession>
<proteinExistence type="predicted"/>
<dbReference type="AlphaFoldDB" id="A0A0D2JMH6"/>
<evidence type="ECO:0008006" key="3">
    <source>
        <dbReference type="Google" id="ProtNLM"/>
    </source>
</evidence>
<keyword evidence="2" id="KW-1185">Reference proteome</keyword>
<protein>
    <recommendedName>
        <fullName evidence="3">Haloacid dehalogenase</fullName>
    </recommendedName>
</protein>
<dbReference type="InterPro" id="IPR036412">
    <property type="entry name" value="HAD-like_sf"/>
</dbReference>
<gene>
    <name evidence="1" type="ORF">J120_01100</name>
</gene>
<comment type="caution">
    <text evidence="1">The sequence shown here is derived from an EMBL/GenBank/DDBJ whole genome shotgun (WGS) entry which is preliminary data.</text>
</comment>